<dbReference type="SMART" id="SM00213">
    <property type="entry name" value="UBQ"/>
    <property type="match status" value="1"/>
</dbReference>
<evidence type="ECO:0000256" key="3">
    <source>
        <dbReference type="SAM" id="MobiDB-lite"/>
    </source>
</evidence>
<protein>
    <submittedName>
        <fullName evidence="5">Ubiquilinubiquilin-1-like</fullName>
    </submittedName>
</protein>
<feature type="region of interest" description="Disordered" evidence="3">
    <location>
        <begin position="113"/>
        <end position="148"/>
    </location>
</feature>
<keyword evidence="2" id="KW-0963">Cytoplasm</keyword>
<evidence type="ECO:0000313" key="6">
    <source>
        <dbReference type="Proteomes" id="UP001178461"/>
    </source>
</evidence>
<dbReference type="PROSITE" id="PS50053">
    <property type="entry name" value="UBIQUITIN_2"/>
    <property type="match status" value="1"/>
</dbReference>
<evidence type="ECO:0000259" key="4">
    <source>
        <dbReference type="PROSITE" id="PS50053"/>
    </source>
</evidence>
<comment type="subcellular location">
    <subcellularLocation>
        <location evidence="1">Cytoplasm</location>
    </subcellularLocation>
</comment>
<organism evidence="5 6">
    <name type="scientific">Podarcis lilfordi</name>
    <name type="common">Lilford's wall lizard</name>
    <dbReference type="NCBI Taxonomy" id="74358"/>
    <lineage>
        <taxon>Eukaryota</taxon>
        <taxon>Metazoa</taxon>
        <taxon>Chordata</taxon>
        <taxon>Craniata</taxon>
        <taxon>Vertebrata</taxon>
        <taxon>Euteleostomi</taxon>
        <taxon>Lepidosauria</taxon>
        <taxon>Squamata</taxon>
        <taxon>Bifurcata</taxon>
        <taxon>Unidentata</taxon>
        <taxon>Episquamata</taxon>
        <taxon>Laterata</taxon>
        <taxon>Lacertibaenia</taxon>
        <taxon>Lacertidae</taxon>
        <taxon>Podarcis</taxon>
    </lineage>
</organism>
<name>A0AA35KAY8_9SAUR</name>
<keyword evidence="6" id="KW-1185">Reference proteome</keyword>
<reference evidence="5" key="1">
    <citation type="submission" date="2022-12" db="EMBL/GenBank/DDBJ databases">
        <authorList>
            <person name="Alioto T."/>
            <person name="Alioto T."/>
            <person name="Gomez Garrido J."/>
        </authorList>
    </citation>
    <scope>NUCLEOTIDE SEQUENCE</scope>
</reference>
<dbReference type="GO" id="GO:0031593">
    <property type="term" value="F:polyubiquitin modification-dependent protein binding"/>
    <property type="evidence" value="ECO:0007669"/>
    <property type="project" value="TreeGrafter"/>
</dbReference>
<dbReference type="Pfam" id="PF23195">
    <property type="entry name" value="UBQLN1"/>
    <property type="match status" value="1"/>
</dbReference>
<proteinExistence type="predicted"/>
<dbReference type="Proteomes" id="UP001178461">
    <property type="component" value="Chromosome 4"/>
</dbReference>
<feature type="domain" description="Ubiquitin-like" evidence="4">
    <location>
        <begin position="35"/>
        <end position="105"/>
    </location>
</feature>
<dbReference type="InterPro" id="IPR000626">
    <property type="entry name" value="Ubiquitin-like_dom"/>
</dbReference>
<dbReference type="EMBL" id="OX395129">
    <property type="protein sequence ID" value="CAI5773833.1"/>
    <property type="molecule type" value="Genomic_DNA"/>
</dbReference>
<dbReference type="Gene3D" id="3.10.20.90">
    <property type="entry name" value="Phosphatidylinositol 3-kinase Catalytic Subunit, Chain A, domain 1"/>
    <property type="match status" value="1"/>
</dbReference>
<dbReference type="GO" id="GO:0005829">
    <property type="term" value="C:cytosol"/>
    <property type="evidence" value="ECO:0007669"/>
    <property type="project" value="TreeGrafter"/>
</dbReference>
<dbReference type="Pfam" id="PF00240">
    <property type="entry name" value="ubiquitin"/>
    <property type="match status" value="1"/>
</dbReference>
<gene>
    <name evidence="5" type="ORF">PODLI_1B026305</name>
</gene>
<dbReference type="InterPro" id="IPR015496">
    <property type="entry name" value="Ubiquilin"/>
</dbReference>
<dbReference type="AlphaFoldDB" id="A0AA35KAY8"/>
<accession>A0AA35KAY8</accession>
<dbReference type="InterPro" id="IPR029071">
    <property type="entry name" value="Ubiquitin-like_domsf"/>
</dbReference>
<evidence type="ECO:0000256" key="2">
    <source>
        <dbReference type="ARBA" id="ARBA00022490"/>
    </source>
</evidence>
<dbReference type="PANTHER" id="PTHR10677">
    <property type="entry name" value="UBIQUILIN"/>
    <property type="match status" value="1"/>
</dbReference>
<evidence type="ECO:0000256" key="1">
    <source>
        <dbReference type="ARBA" id="ARBA00004496"/>
    </source>
</evidence>
<evidence type="ECO:0000313" key="5">
    <source>
        <dbReference type="EMBL" id="CAI5773833.1"/>
    </source>
</evidence>
<sequence length="451" mass="48894">MQAPLPPPCIMETMDKDPEGPPEACPILASNPNFICITAKSPKSSAQFLLPELSTIQQFKEELAKHFSCDTSQLVLVYFGRILKDKDTLRHCGITDGMTVHLVIRTLKRDLEDPPQSPYVPGTMPPALTPSGGSLQGSWGSPEAAPSSSEWQLVPTSEMIIEKVRQMILANPEIQQLAQQVPAIRHLLNNMDIMRVILDKMREIVDLAKNPEMFQDLKAPDQALISLHGSIPGGDNPLRQLNSELPEPGLNAIQELFASTLGRSQGSQLESLERVGSLPLCHSSHSTHSTCSEESSAFSSLAPPPGQSSSMPNLPPTSGAGAFGLGSLPPPDASEIPKLIVNLCNAYTKRMIFSLMQSALRAAEGPPVAQQEQAQQQVLHFSQQMRSPEMVAAMSNPKAIQAWVQMEQGLQALMAEAPVLVPWFMLRLRGYSTGVSPWVNGYPCPGSATSE</sequence>
<feature type="region of interest" description="Disordered" evidence="3">
    <location>
        <begin position="283"/>
        <end position="326"/>
    </location>
</feature>
<dbReference type="GO" id="GO:0006511">
    <property type="term" value="P:ubiquitin-dependent protein catabolic process"/>
    <property type="evidence" value="ECO:0007669"/>
    <property type="project" value="TreeGrafter"/>
</dbReference>
<feature type="compositionally biased region" description="Pro residues" evidence="3">
    <location>
        <begin position="115"/>
        <end position="128"/>
    </location>
</feature>
<dbReference type="PANTHER" id="PTHR10677:SF16">
    <property type="entry name" value="UBIQUILIN-1"/>
    <property type="match status" value="1"/>
</dbReference>
<dbReference type="SUPFAM" id="SSF54236">
    <property type="entry name" value="Ubiquitin-like"/>
    <property type="match status" value="1"/>
</dbReference>
<feature type="compositionally biased region" description="Low complexity" evidence="3">
    <location>
        <begin position="283"/>
        <end position="300"/>
    </location>
</feature>